<proteinExistence type="predicted"/>
<evidence type="ECO:0000313" key="1">
    <source>
        <dbReference type="EMBL" id="TGZ57832.1"/>
    </source>
</evidence>
<accession>A0A4S2L4E7</accession>
<dbReference type="Proteomes" id="UP000308267">
    <property type="component" value="Unassembled WGS sequence"/>
</dbReference>
<keyword evidence="2" id="KW-1185">Reference proteome</keyword>
<organism evidence="1 2">
    <name type="scientific">Opisthorchis felineus</name>
    <dbReference type="NCBI Taxonomy" id="147828"/>
    <lineage>
        <taxon>Eukaryota</taxon>
        <taxon>Metazoa</taxon>
        <taxon>Spiralia</taxon>
        <taxon>Lophotrochozoa</taxon>
        <taxon>Platyhelminthes</taxon>
        <taxon>Trematoda</taxon>
        <taxon>Digenea</taxon>
        <taxon>Opisthorchiida</taxon>
        <taxon>Opisthorchiata</taxon>
        <taxon>Opisthorchiidae</taxon>
        <taxon>Opisthorchis</taxon>
    </lineage>
</organism>
<dbReference type="EMBL" id="SJOL01009399">
    <property type="protein sequence ID" value="TGZ57832.1"/>
    <property type="molecule type" value="Genomic_DNA"/>
</dbReference>
<gene>
    <name evidence="1" type="ORF">CRM22_009830</name>
</gene>
<comment type="caution">
    <text evidence="1">The sequence shown here is derived from an EMBL/GenBank/DDBJ whole genome shotgun (WGS) entry which is preliminary data.</text>
</comment>
<dbReference type="STRING" id="147828.A0A4S2L4E7"/>
<protein>
    <submittedName>
        <fullName evidence="1">Uncharacterized protein</fullName>
    </submittedName>
</protein>
<evidence type="ECO:0000313" key="2">
    <source>
        <dbReference type="Proteomes" id="UP000308267"/>
    </source>
</evidence>
<sequence>MQLTLGSKTIRQLSFSRMVVASLLQGCIPVWIPFPNLVAERGKHINIGDHYLRRLLAVDPGDCGYGLSDSVDKAIDFLGTKDQPAAHMVISRQFVKHRGWQLFAALGNSGPYSPSCLQASLFIFDEIYILSSWITGYFLKIAVFC</sequence>
<name>A0A4S2L4E7_OPIFE</name>
<dbReference type="OrthoDB" id="10392902at2759"/>
<dbReference type="AlphaFoldDB" id="A0A4S2L4E7"/>
<reference evidence="1 2" key="1">
    <citation type="journal article" date="2019" name="BMC Genomics">
        <title>New insights from Opisthorchis felineus genome: update on genomics of the epidemiologically important liver flukes.</title>
        <authorList>
            <person name="Ershov N.I."/>
            <person name="Mordvinov V.A."/>
            <person name="Prokhortchouk E.B."/>
            <person name="Pakharukova M.Y."/>
            <person name="Gunbin K.V."/>
            <person name="Ustyantsev K."/>
            <person name="Genaev M.A."/>
            <person name="Blinov A.G."/>
            <person name="Mazur A."/>
            <person name="Boulygina E."/>
            <person name="Tsygankova S."/>
            <person name="Khrameeva E."/>
            <person name="Chekanov N."/>
            <person name="Fan G."/>
            <person name="Xiao A."/>
            <person name="Zhang H."/>
            <person name="Xu X."/>
            <person name="Yang H."/>
            <person name="Solovyev V."/>
            <person name="Lee S.M."/>
            <person name="Liu X."/>
            <person name="Afonnikov D.A."/>
            <person name="Skryabin K.G."/>
        </authorList>
    </citation>
    <scope>NUCLEOTIDE SEQUENCE [LARGE SCALE GENOMIC DNA]</scope>
    <source>
        <strain evidence="1">AK-0245</strain>
        <tissue evidence="1">Whole organism</tissue>
    </source>
</reference>